<dbReference type="InterPro" id="IPR029767">
    <property type="entry name" value="WecB-like"/>
</dbReference>
<dbReference type="SUPFAM" id="SSF53756">
    <property type="entry name" value="UDP-Glycosyltransferase/glycogen phosphorylase"/>
    <property type="match status" value="1"/>
</dbReference>
<accession>A0A652ZUE8</accession>
<dbReference type="GO" id="GO:0006047">
    <property type="term" value="P:UDP-N-acetylglucosamine metabolic process"/>
    <property type="evidence" value="ECO:0007669"/>
    <property type="project" value="InterPro"/>
</dbReference>
<organism evidence="2">
    <name type="scientific">uncultured Spirochaetota bacterium</name>
    <dbReference type="NCBI Taxonomy" id="460511"/>
    <lineage>
        <taxon>Bacteria</taxon>
        <taxon>Pseudomonadati</taxon>
        <taxon>Spirochaetota</taxon>
        <taxon>environmental samples</taxon>
    </lineage>
</organism>
<dbReference type="PANTHER" id="PTHR43174">
    <property type="entry name" value="UDP-N-ACETYLGLUCOSAMINE 2-EPIMERASE"/>
    <property type="match status" value="1"/>
</dbReference>
<dbReference type="EMBL" id="UPXP01000011">
    <property type="protein sequence ID" value="VBB39386.1"/>
    <property type="molecule type" value="Genomic_DNA"/>
</dbReference>
<gene>
    <name evidence="2" type="ORF">TRIP_E190304</name>
</gene>
<evidence type="ECO:0000313" key="2">
    <source>
        <dbReference type="EMBL" id="VBB39386.1"/>
    </source>
</evidence>
<reference evidence="2" key="1">
    <citation type="submission" date="2018-07" db="EMBL/GenBank/DDBJ databases">
        <authorList>
            <consortium name="Genoscope - CEA"/>
            <person name="William W."/>
        </authorList>
    </citation>
    <scope>NUCLEOTIDE SEQUENCE</scope>
    <source>
        <strain evidence="2">IK1</strain>
    </source>
</reference>
<dbReference type="CDD" id="cd03786">
    <property type="entry name" value="GTB_UDP-GlcNAc_2-Epimerase"/>
    <property type="match status" value="1"/>
</dbReference>
<dbReference type="PANTHER" id="PTHR43174:SF3">
    <property type="entry name" value="UDP-N-ACETYLGLUCOSAMINE 2-EPIMERASE"/>
    <property type="match status" value="1"/>
</dbReference>
<dbReference type="GO" id="GO:0004553">
    <property type="term" value="F:hydrolase activity, hydrolyzing O-glycosyl compounds"/>
    <property type="evidence" value="ECO:0007669"/>
    <property type="project" value="InterPro"/>
</dbReference>
<evidence type="ECO:0000259" key="1">
    <source>
        <dbReference type="Pfam" id="PF02350"/>
    </source>
</evidence>
<dbReference type="Pfam" id="PF02350">
    <property type="entry name" value="Epimerase_2"/>
    <property type="match status" value="1"/>
</dbReference>
<dbReference type="NCBIfam" id="TIGR03568">
    <property type="entry name" value="NeuC_NnaA"/>
    <property type="match status" value="1"/>
</dbReference>
<protein>
    <submittedName>
        <fullName evidence="2">UDP-N-acetyl-D-glucosamine 2-epimerase, UDP-hydrolysing</fullName>
    </submittedName>
</protein>
<dbReference type="AlphaFoldDB" id="A0A652ZUE8"/>
<name>A0A652ZUE8_9SPIR</name>
<dbReference type="Gene3D" id="3.40.50.2000">
    <property type="entry name" value="Glycogen Phosphorylase B"/>
    <property type="match status" value="2"/>
</dbReference>
<sequence>MRRFKVCVVTAARSEYGLLRWVMKEIADSRDMPLQLIVTGAHLSPEYGLTWKEIEADGFAIDARVDMGLDSDNAASLVRSMGRCSMGMADALEKLMPDWLMVLGDRYELLPICSAALVMRIPIAHISGGDVTLGAIDDQIRNAVSKMASLHFPGTEESAERLMSMGEDPQRVFAVGEPGLDNIRRLPRMSRDELAADLGLDPSKKWVLFSYHPETKRSISENIKTLKAAVGAVLGIQDMITIATYANADQGGRKINAYLESIAEQMPEKLKVRKSLGQSRFISLMAECALMAGNSSSGIVEAPLFGIPVLNIGERQKGRHLCKNVHSCDSSPRSIEDTLSMLERAGFPKTDPDHYYGDGHSAERIVKVFREKAHLLGCK</sequence>
<proteinExistence type="predicted"/>
<dbReference type="InterPro" id="IPR003331">
    <property type="entry name" value="UDP_GlcNAc_Epimerase_2_dom"/>
</dbReference>
<feature type="domain" description="UDP-N-acetylglucosamine 2-epimerase" evidence="1">
    <location>
        <begin position="25"/>
        <end position="369"/>
    </location>
</feature>
<dbReference type="InterPro" id="IPR020004">
    <property type="entry name" value="UDP-GlcNAc_Epase"/>
</dbReference>